<dbReference type="EMBL" id="BFAD01000007">
    <property type="protein sequence ID" value="GBE85116.1"/>
    <property type="molecule type" value="Genomic_DNA"/>
</dbReference>
<dbReference type="AlphaFoldDB" id="A0A401GSC7"/>
<dbReference type="RefSeq" id="XP_027616029.1">
    <property type="nucleotide sequence ID" value="XM_027760228.1"/>
</dbReference>
<protein>
    <submittedName>
        <fullName evidence="2">Uncharacterized protein</fullName>
    </submittedName>
</protein>
<dbReference type="InParanoid" id="A0A401GSC7"/>
<dbReference type="Gene3D" id="1.20.5.340">
    <property type="match status" value="1"/>
</dbReference>
<organism evidence="2 3">
    <name type="scientific">Sparassis crispa</name>
    <dbReference type="NCBI Taxonomy" id="139825"/>
    <lineage>
        <taxon>Eukaryota</taxon>
        <taxon>Fungi</taxon>
        <taxon>Dikarya</taxon>
        <taxon>Basidiomycota</taxon>
        <taxon>Agaricomycotina</taxon>
        <taxon>Agaricomycetes</taxon>
        <taxon>Polyporales</taxon>
        <taxon>Sparassidaceae</taxon>
        <taxon>Sparassis</taxon>
    </lineage>
</organism>
<keyword evidence="3" id="KW-1185">Reference proteome</keyword>
<reference evidence="2 3" key="1">
    <citation type="journal article" date="2018" name="Sci. Rep.">
        <title>Genome sequence of the cauliflower mushroom Sparassis crispa (Hanabiratake) and its association with beneficial usage.</title>
        <authorList>
            <person name="Kiyama R."/>
            <person name="Furutani Y."/>
            <person name="Kawaguchi K."/>
            <person name="Nakanishi T."/>
        </authorList>
    </citation>
    <scope>NUCLEOTIDE SEQUENCE [LARGE SCALE GENOMIC DNA]</scope>
</reference>
<feature type="coiled-coil region" evidence="1">
    <location>
        <begin position="101"/>
        <end position="170"/>
    </location>
</feature>
<comment type="caution">
    <text evidence="2">The sequence shown here is derived from an EMBL/GenBank/DDBJ whole genome shotgun (WGS) entry which is preliminary data.</text>
</comment>
<dbReference type="Proteomes" id="UP000287166">
    <property type="component" value="Unassembled WGS sequence"/>
</dbReference>
<evidence type="ECO:0000313" key="2">
    <source>
        <dbReference type="EMBL" id="GBE85116.1"/>
    </source>
</evidence>
<proteinExistence type="predicted"/>
<name>A0A401GSC7_9APHY</name>
<gene>
    <name evidence="2" type="ORF">SCP_0703020</name>
</gene>
<dbReference type="GeneID" id="38782033"/>
<keyword evidence="1" id="KW-0175">Coiled coil</keyword>
<dbReference type="OrthoDB" id="3047760at2759"/>
<sequence>MAQQVATYPRDIPTLLDKHPGIPIHFVHTLHLDEPIAAGTPVDSNNARVAEAAAQSLTALQYDPVITEDIVETAVNRSKIIRSMHAEIQFDHGIGAVLALLQAMDAKVDGLRAQVEQTNTKVEQTNTRVEQTNTRVAQLTTRVAQLTTRVEQLDATVKTSNQRMDKLEAAADNTNITRRNKMLRRAAEPFLWRKKQISGSGSAHFERINGGREGVVDRDIQELGGAALGGTFTNPPSPYRATQRELYRLMIFYNEDFGIVAEDALDVRRDKLLLWLSDN</sequence>
<evidence type="ECO:0000256" key="1">
    <source>
        <dbReference type="SAM" id="Coils"/>
    </source>
</evidence>
<dbReference type="SUPFAM" id="SSF57997">
    <property type="entry name" value="Tropomyosin"/>
    <property type="match status" value="1"/>
</dbReference>
<evidence type="ECO:0000313" key="3">
    <source>
        <dbReference type="Proteomes" id="UP000287166"/>
    </source>
</evidence>
<accession>A0A401GSC7</accession>